<feature type="region of interest" description="Disordered" evidence="1">
    <location>
        <begin position="99"/>
        <end position="310"/>
    </location>
</feature>
<feature type="compositionally biased region" description="Acidic residues" evidence="1">
    <location>
        <begin position="654"/>
        <end position="668"/>
    </location>
</feature>
<evidence type="ECO:0000313" key="3">
    <source>
        <dbReference type="Proteomes" id="UP001141327"/>
    </source>
</evidence>
<sequence length="807" mass="82362">MADQDIEIDYEIADLEGMKRAQLQALAKKHHIKANLKSVDIIEALTRLAHDHQCKVRPFAFPVRCFIIDVPAVTPPAIPAPSTPVRATPVRATPVRATPVRATPVRTTPVRTATPASLPARSPAAPAPAPGTPAPVTPAPATPAPVPVTPAPATPAPATWPAPASPAHATPAPATPAHITPTTPAPATPAPATPAPATPAPATPAPATPAPATPALPPRPLPPRPLPPRPRHPGPVTPAPSPRPPSPRPPSPRPRHPGPRHPGPATPAPAPTTSTPAAAIAAPCTPAGMARADHPEASPQPQPAAHSPCGMAVCTTPDRVAPSTPVRLGDPVRASPMAGCCETPPFTPTRECAQQARRLSLAAHWIACPVPAALATPRPHTPKPAPSQEASLAPVPETPAAAAPQPDFPTAAPAGPIVSGGSASTALPEPGARLKQLAMQHAQRARTRSSARTQALQQTIERRVHASRYQNRPALMGERRIPGPGTSSTSSQVAFMPTVLPPPIKLGPEAAATQPKGAGTTGSILDEVILTLADQAAASPLASTLCLRRAGVPGSGRRVSNPLGASLMALAAPPTVPAATGTVTATTPTTGLPSYGAPGSNSPRPTWGAYRNPFFATHAAMMQAARPLALAASGEVAEPADDSAPQGPAKSGEASEEGDDDDDAEEEDGGRMNIPPAPAAIAGSDGGAAAPADRMAMLRAKHGAAQKQRVQAHAAQTSLKTGKAARRDLIGASKRPAPGGRARVEEQRSLLKAEQQQLVANLSRNRAVVLSAVTQSFRRFATSTHAPADGTASLPTAQQQLPEQQQE</sequence>
<feature type="compositionally biased region" description="Low complexity" evidence="1">
    <location>
        <begin position="679"/>
        <end position="690"/>
    </location>
</feature>
<protein>
    <submittedName>
        <fullName evidence="2">Uncharacterized protein</fullName>
    </submittedName>
</protein>
<feature type="region of interest" description="Disordered" evidence="1">
    <location>
        <begin position="632"/>
        <end position="690"/>
    </location>
</feature>
<gene>
    <name evidence="2" type="ORF">PAPYR_10568</name>
</gene>
<reference evidence="2" key="1">
    <citation type="journal article" date="2022" name="bioRxiv">
        <title>Genomics of Preaxostyla Flagellates Illuminates Evolutionary Transitions and the Path Towards Mitochondrial Loss.</title>
        <authorList>
            <person name="Novak L.V.F."/>
            <person name="Treitli S.C."/>
            <person name="Pyrih J."/>
            <person name="Halakuc P."/>
            <person name="Pipaliya S.V."/>
            <person name="Vacek V."/>
            <person name="Brzon O."/>
            <person name="Soukal P."/>
            <person name="Eme L."/>
            <person name="Dacks J.B."/>
            <person name="Karnkowska A."/>
            <person name="Elias M."/>
            <person name="Hampl V."/>
        </authorList>
    </citation>
    <scope>NUCLEOTIDE SEQUENCE</scope>
    <source>
        <strain evidence="2">RCP-MX</strain>
    </source>
</reference>
<comment type="caution">
    <text evidence="2">The sequence shown here is derived from an EMBL/GenBank/DDBJ whole genome shotgun (WGS) entry which is preliminary data.</text>
</comment>
<feature type="compositionally biased region" description="Low complexity" evidence="1">
    <location>
        <begin position="165"/>
        <end position="182"/>
    </location>
</feature>
<feature type="region of interest" description="Disordered" evidence="1">
    <location>
        <begin position="580"/>
        <end position="604"/>
    </location>
</feature>
<name>A0ABQ8U9W2_9EUKA</name>
<feature type="compositionally biased region" description="Low complexity" evidence="1">
    <location>
        <begin position="580"/>
        <end position="593"/>
    </location>
</feature>
<feature type="compositionally biased region" description="Low complexity" evidence="1">
    <location>
        <begin position="271"/>
        <end position="288"/>
    </location>
</feature>
<dbReference type="Proteomes" id="UP001141327">
    <property type="component" value="Unassembled WGS sequence"/>
</dbReference>
<feature type="region of interest" description="Disordered" evidence="1">
    <location>
        <begin position="374"/>
        <end position="491"/>
    </location>
</feature>
<evidence type="ECO:0000256" key="1">
    <source>
        <dbReference type="SAM" id="MobiDB-lite"/>
    </source>
</evidence>
<dbReference type="EMBL" id="JAPMOS010000141">
    <property type="protein sequence ID" value="KAJ4454666.1"/>
    <property type="molecule type" value="Genomic_DNA"/>
</dbReference>
<feature type="compositionally biased region" description="Low complexity" evidence="1">
    <location>
        <begin position="99"/>
        <end position="124"/>
    </location>
</feature>
<accession>A0ABQ8U9W2</accession>
<feature type="region of interest" description="Disordered" evidence="1">
    <location>
        <begin position="784"/>
        <end position="807"/>
    </location>
</feature>
<feature type="compositionally biased region" description="Low complexity" evidence="1">
    <location>
        <begin position="393"/>
        <end position="405"/>
    </location>
</feature>
<organism evidence="2 3">
    <name type="scientific">Paratrimastix pyriformis</name>
    <dbReference type="NCBI Taxonomy" id="342808"/>
    <lineage>
        <taxon>Eukaryota</taxon>
        <taxon>Metamonada</taxon>
        <taxon>Preaxostyla</taxon>
        <taxon>Paratrimastigidae</taxon>
        <taxon>Paratrimastix</taxon>
    </lineage>
</organism>
<feature type="compositionally biased region" description="Low complexity" evidence="1">
    <location>
        <begin position="297"/>
        <end position="308"/>
    </location>
</feature>
<feature type="compositionally biased region" description="Low complexity" evidence="1">
    <location>
        <begin position="798"/>
        <end position="807"/>
    </location>
</feature>
<feature type="compositionally biased region" description="Pro residues" evidence="1">
    <location>
        <begin position="260"/>
        <end position="270"/>
    </location>
</feature>
<proteinExistence type="predicted"/>
<feature type="compositionally biased region" description="Pro residues" evidence="1">
    <location>
        <begin position="183"/>
        <end position="252"/>
    </location>
</feature>
<keyword evidence="3" id="KW-1185">Reference proteome</keyword>
<feature type="compositionally biased region" description="Pro residues" evidence="1">
    <location>
        <begin position="125"/>
        <end position="164"/>
    </location>
</feature>
<evidence type="ECO:0000313" key="2">
    <source>
        <dbReference type="EMBL" id="KAJ4454666.1"/>
    </source>
</evidence>